<dbReference type="InterPro" id="IPR011708">
    <property type="entry name" value="DNA_pol3_alpha_NTPase_dom"/>
</dbReference>
<dbReference type="InterPro" id="IPR040982">
    <property type="entry name" value="DNA_pol3_finger"/>
</dbReference>
<dbReference type="AlphaFoldDB" id="A0AA45C619"/>
<sequence length="818" mass="95320">MTLKMQSKISIINMVINMNVLGPVKTSLTIGKSYIQMRDLIQISKKMKIETIILKEPHPKSWMGFIFLCKINNIRPIIIYEKNDKNYLLKNEKDIILAIRDYNNVYSINLEPINLSIPEIIYPCYELKNFFDDKENYSIEDYKKNYSQLKEISKIDINYNIEKINVGIPYIGNFEDLKKELSKNNLDENEIKILKEELKVIKELNVSNYILNVKKIIDIAKNNKISVGPGRGSAVSSYLVYKLGITKINPLKYDLLFERFLNIFRKELPDIDIDIDSTQRNYLITLLEKYYGKYKIAQIRTYSTMKFKSVLKKLKDNFEYIPYLKNPIRSSENYELYKKSDSKTKEILKIAYYFEGLETAESTHAAGIIISNKDLRGILPIDFKEFPIIEYQMEDLKKLNIEKFDILSLDTLNFLKMIQAKETFDELQNTYIYDGISKGLTKGIFQLESKLGRKVSLKIKPKKFEDLILLIAMNRPGPLESGMLDEYLDNSSPDFLKKIFPETNGVIVYQEQIMKLGQKIGGLDKNESDLLRKAVAKKDLHKLSPIKNKFIKNASQKIGEENSIRIFSKIEMFAQYAFAKSHASAYAHISYWIAEEKFKNPSKFVFNYIKLRGLNTDIINECSFLNTKIYNPSLKYPKGFYSQEYIFPPISCIKGIGKNIEELFSNYNIKNFEEFINICISKKITRNIIEILIRSGALDFININRKMFLRESTKLLRGELEELKEIESSVFGNTITEDTKEIKTTIEDLIIYETETIGLPLSQNKLNNLSNELHKKYLSNKTFNIIGYAYKNFIFDSSGIIYDKKIYHKIPTKIIKKI</sequence>
<evidence type="ECO:0000313" key="9">
    <source>
        <dbReference type="Proteomes" id="UP000245921"/>
    </source>
</evidence>
<keyword evidence="3" id="KW-0235">DNA replication</keyword>
<gene>
    <name evidence="8" type="ORF">C7380_11247</name>
</gene>
<dbReference type="Pfam" id="PF07733">
    <property type="entry name" value="DNA_pol3_alpha"/>
    <property type="match status" value="1"/>
</dbReference>
<protein>
    <submittedName>
        <fullName evidence="8">DNA polymerase III catalytic subunit DnaE type</fullName>
    </submittedName>
</protein>
<dbReference type="EMBL" id="QGGI01000012">
    <property type="protein sequence ID" value="PWJ90577.1"/>
    <property type="molecule type" value="Genomic_DNA"/>
</dbReference>
<accession>A0AA45C619</accession>
<keyword evidence="5" id="KW-0175">Coiled coil</keyword>
<keyword evidence="1" id="KW-0808">Transferase</keyword>
<keyword evidence="4" id="KW-0239">DNA-directed DNA polymerase</keyword>
<dbReference type="GO" id="GO:0003887">
    <property type="term" value="F:DNA-directed DNA polymerase activity"/>
    <property type="evidence" value="ECO:0007669"/>
    <property type="project" value="UniProtKB-KW"/>
</dbReference>
<feature type="domain" description="DNA polymerase III alpha subunit finger" evidence="7">
    <location>
        <begin position="427"/>
        <end position="556"/>
    </location>
</feature>
<keyword evidence="2" id="KW-0548">Nucleotidyltransferase</keyword>
<evidence type="ECO:0000256" key="5">
    <source>
        <dbReference type="SAM" id="Coils"/>
    </source>
</evidence>
<evidence type="ECO:0000259" key="6">
    <source>
        <dbReference type="Pfam" id="PF07733"/>
    </source>
</evidence>
<name>A0AA45C619_9BACT</name>
<evidence type="ECO:0000256" key="3">
    <source>
        <dbReference type="ARBA" id="ARBA00022705"/>
    </source>
</evidence>
<dbReference type="GO" id="GO:0006260">
    <property type="term" value="P:DNA replication"/>
    <property type="evidence" value="ECO:0007669"/>
    <property type="project" value="UniProtKB-KW"/>
</dbReference>
<dbReference type="InterPro" id="IPR004805">
    <property type="entry name" value="DnaE2/DnaE/PolC"/>
</dbReference>
<dbReference type="GO" id="GO:0008408">
    <property type="term" value="F:3'-5' exonuclease activity"/>
    <property type="evidence" value="ECO:0007669"/>
    <property type="project" value="InterPro"/>
</dbReference>
<evidence type="ECO:0000256" key="4">
    <source>
        <dbReference type="ARBA" id="ARBA00022932"/>
    </source>
</evidence>
<evidence type="ECO:0000256" key="1">
    <source>
        <dbReference type="ARBA" id="ARBA00022679"/>
    </source>
</evidence>
<feature type="coiled-coil region" evidence="5">
    <location>
        <begin position="177"/>
        <end position="204"/>
    </location>
</feature>
<comment type="caution">
    <text evidence="8">The sequence shown here is derived from an EMBL/GenBank/DDBJ whole genome shotgun (WGS) entry which is preliminary data.</text>
</comment>
<dbReference type="PANTHER" id="PTHR32294:SF0">
    <property type="entry name" value="DNA POLYMERASE III SUBUNIT ALPHA"/>
    <property type="match status" value="1"/>
</dbReference>
<feature type="domain" description="Bacterial DNA polymerase III alpha subunit NTPase" evidence="6">
    <location>
        <begin position="177"/>
        <end position="407"/>
    </location>
</feature>
<dbReference type="PANTHER" id="PTHR32294">
    <property type="entry name" value="DNA POLYMERASE III SUBUNIT ALPHA"/>
    <property type="match status" value="1"/>
</dbReference>
<proteinExistence type="predicted"/>
<evidence type="ECO:0000259" key="7">
    <source>
        <dbReference type="Pfam" id="PF17657"/>
    </source>
</evidence>
<evidence type="ECO:0000313" key="8">
    <source>
        <dbReference type="EMBL" id="PWJ90577.1"/>
    </source>
</evidence>
<dbReference type="Proteomes" id="UP000245921">
    <property type="component" value="Unassembled WGS sequence"/>
</dbReference>
<dbReference type="Pfam" id="PF17657">
    <property type="entry name" value="DNA_pol3_finger"/>
    <property type="match status" value="1"/>
</dbReference>
<reference evidence="8 9" key="1">
    <citation type="submission" date="2018-05" db="EMBL/GenBank/DDBJ databases">
        <title>Genomic Encyclopedia of Type Strains, Phase IV (KMG-IV): sequencing the most valuable type-strain genomes for metagenomic binning, comparative biology and taxonomic classification.</title>
        <authorList>
            <person name="Goeker M."/>
        </authorList>
    </citation>
    <scope>NUCLEOTIDE SEQUENCE [LARGE SCALE GENOMIC DNA]</scope>
    <source>
        <strain evidence="8 9">DSM 24906</strain>
    </source>
</reference>
<evidence type="ECO:0000256" key="2">
    <source>
        <dbReference type="ARBA" id="ARBA00022695"/>
    </source>
</evidence>
<keyword evidence="9" id="KW-1185">Reference proteome</keyword>
<organism evidence="8 9">
    <name type="scientific">Oceanotoga teriensis</name>
    <dbReference type="NCBI Taxonomy" id="515440"/>
    <lineage>
        <taxon>Bacteria</taxon>
        <taxon>Thermotogati</taxon>
        <taxon>Thermotogota</taxon>
        <taxon>Thermotogae</taxon>
        <taxon>Petrotogales</taxon>
        <taxon>Petrotogaceae</taxon>
        <taxon>Oceanotoga</taxon>
    </lineage>
</organism>